<reference evidence="1" key="1">
    <citation type="journal article" date="2015" name="Nature">
        <title>Complex archaea that bridge the gap between prokaryotes and eukaryotes.</title>
        <authorList>
            <person name="Spang A."/>
            <person name="Saw J.H."/>
            <person name="Jorgensen S.L."/>
            <person name="Zaremba-Niedzwiedzka K."/>
            <person name="Martijn J."/>
            <person name="Lind A.E."/>
            <person name="van Eijk R."/>
            <person name="Schleper C."/>
            <person name="Guy L."/>
            <person name="Ettema T.J."/>
        </authorList>
    </citation>
    <scope>NUCLEOTIDE SEQUENCE</scope>
</reference>
<gene>
    <name evidence="1" type="ORF">LCGC14_0617600</name>
</gene>
<name>A0A0F9UE98_9ZZZZ</name>
<protein>
    <submittedName>
        <fullName evidence="1">Uncharacterized protein</fullName>
    </submittedName>
</protein>
<dbReference type="AlphaFoldDB" id="A0A0F9UE98"/>
<accession>A0A0F9UE98</accession>
<evidence type="ECO:0000313" key="1">
    <source>
        <dbReference type="EMBL" id="KKN51923.1"/>
    </source>
</evidence>
<sequence length="81" mass="9189">MTYIANPKKYPTKKSLKEAIKEDPSKVYLEDPSIVGNFSGMVSDILKHKNPITVTNHPKRSWFAQIKIAEKGKYKGKIVVN</sequence>
<organism evidence="1">
    <name type="scientific">marine sediment metagenome</name>
    <dbReference type="NCBI Taxonomy" id="412755"/>
    <lineage>
        <taxon>unclassified sequences</taxon>
        <taxon>metagenomes</taxon>
        <taxon>ecological metagenomes</taxon>
    </lineage>
</organism>
<proteinExistence type="predicted"/>
<dbReference type="EMBL" id="LAZR01001042">
    <property type="protein sequence ID" value="KKN51923.1"/>
    <property type="molecule type" value="Genomic_DNA"/>
</dbReference>
<comment type="caution">
    <text evidence="1">The sequence shown here is derived from an EMBL/GenBank/DDBJ whole genome shotgun (WGS) entry which is preliminary data.</text>
</comment>